<organism evidence="2 3">
    <name type="scientific">Anabaena azotica FACHB-119</name>
    <dbReference type="NCBI Taxonomy" id="947527"/>
    <lineage>
        <taxon>Bacteria</taxon>
        <taxon>Bacillati</taxon>
        <taxon>Cyanobacteriota</taxon>
        <taxon>Cyanophyceae</taxon>
        <taxon>Nostocales</taxon>
        <taxon>Nostocaceae</taxon>
        <taxon>Anabaena</taxon>
        <taxon>Anabaena azotica</taxon>
    </lineage>
</organism>
<dbReference type="Proteomes" id="UP000661112">
    <property type="component" value="Unassembled WGS sequence"/>
</dbReference>
<comment type="caution">
    <text evidence="2">The sequence shown here is derived from an EMBL/GenBank/DDBJ whole genome shotgun (WGS) entry which is preliminary data.</text>
</comment>
<feature type="region of interest" description="Disordered" evidence="1">
    <location>
        <begin position="89"/>
        <end position="112"/>
    </location>
</feature>
<reference evidence="2 3" key="1">
    <citation type="journal article" date="2020" name="ISME J.">
        <title>Comparative genomics reveals insights into cyanobacterial evolution and habitat adaptation.</title>
        <authorList>
            <person name="Chen M.Y."/>
            <person name="Teng W.K."/>
            <person name="Zhao L."/>
            <person name="Hu C.X."/>
            <person name="Zhou Y.K."/>
            <person name="Han B.P."/>
            <person name="Song L.R."/>
            <person name="Shu W.S."/>
        </authorList>
    </citation>
    <scope>NUCLEOTIDE SEQUENCE [LARGE SCALE GENOMIC DNA]</scope>
    <source>
        <strain evidence="2 3">FACHB-119</strain>
    </source>
</reference>
<protein>
    <submittedName>
        <fullName evidence="2">Uncharacterized protein</fullName>
    </submittedName>
</protein>
<keyword evidence="3" id="KW-1185">Reference proteome</keyword>
<gene>
    <name evidence="2" type="ORF">H6G83_12010</name>
</gene>
<proteinExistence type="predicted"/>
<feature type="compositionally biased region" description="Acidic residues" evidence="1">
    <location>
        <begin position="89"/>
        <end position="98"/>
    </location>
</feature>
<sequence length="112" mass="13328">MTQPNLINQSDVSQVSEESCLIEILEEIQETPQEHWSNLLEIIRVFRKSVTSRRELLTHLQQENLDRQNQEILNQQHQALQELTREWLEEGDEQEQTETWESLTQGIDDNPF</sequence>
<accession>A0ABR8D4G8</accession>
<evidence type="ECO:0000313" key="3">
    <source>
        <dbReference type="Proteomes" id="UP000661112"/>
    </source>
</evidence>
<feature type="compositionally biased region" description="Polar residues" evidence="1">
    <location>
        <begin position="99"/>
        <end position="112"/>
    </location>
</feature>
<dbReference type="EMBL" id="JACJSG010000013">
    <property type="protein sequence ID" value="MBD2501313.1"/>
    <property type="molecule type" value="Genomic_DNA"/>
</dbReference>
<evidence type="ECO:0000256" key="1">
    <source>
        <dbReference type="SAM" id="MobiDB-lite"/>
    </source>
</evidence>
<evidence type="ECO:0000313" key="2">
    <source>
        <dbReference type="EMBL" id="MBD2501313.1"/>
    </source>
</evidence>
<name>A0ABR8D4G8_9NOST</name>
<dbReference type="RefSeq" id="WP_190471857.1">
    <property type="nucleotide sequence ID" value="NZ_JACJSG010000013.1"/>
</dbReference>